<evidence type="ECO:0000313" key="2">
    <source>
        <dbReference type="Proteomes" id="UP000789920"/>
    </source>
</evidence>
<sequence length="309" mass="35749">MHATLSNIRNEPPPVEGYLIRVTNDKGRKNKSKRLYFSSHDHYLFFMNPSFASPPPPPPSGSGSTEDEKLNKKRPIMYAVAPHIQGHENAAAFIKADVKRRVKQIFNAYGFINLVDVKEVRPLINDNNEDTCENENVGDKSKERKYEGKGCPFELVMLNGMTIVLEAYSKTTMKEWVKCLNALVKYWKARLADDIKIRIRMFKDNQFNDYDDDGAYIGDGFCGHWDSFQSYASTAIWHWCILNGCRGNKRHVIERHGTIGLEFQKKAKLDSSGKAWIFRARNRLEREEWVWALNVEIERCLMEENGFTE</sequence>
<dbReference type="Proteomes" id="UP000789920">
    <property type="component" value="Unassembled WGS sequence"/>
</dbReference>
<protein>
    <submittedName>
        <fullName evidence="1">28245_t:CDS:1</fullName>
    </submittedName>
</protein>
<dbReference type="EMBL" id="CAJVQC010010426">
    <property type="protein sequence ID" value="CAG8616445.1"/>
    <property type="molecule type" value="Genomic_DNA"/>
</dbReference>
<keyword evidence="2" id="KW-1185">Reference proteome</keyword>
<accession>A0ACA9MVA2</accession>
<reference evidence="1" key="1">
    <citation type="submission" date="2021-06" db="EMBL/GenBank/DDBJ databases">
        <authorList>
            <person name="Kallberg Y."/>
            <person name="Tangrot J."/>
            <person name="Rosling A."/>
        </authorList>
    </citation>
    <scope>NUCLEOTIDE SEQUENCE</scope>
    <source>
        <strain evidence="1">MA461A</strain>
    </source>
</reference>
<name>A0ACA9MVA2_9GLOM</name>
<organism evidence="1 2">
    <name type="scientific">Racocetra persica</name>
    <dbReference type="NCBI Taxonomy" id="160502"/>
    <lineage>
        <taxon>Eukaryota</taxon>
        <taxon>Fungi</taxon>
        <taxon>Fungi incertae sedis</taxon>
        <taxon>Mucoromycota</taxon>
        <taxon>Glomeromycotina</taxon>
        <taxon>Glomeromycetes</taxon>
        <taxon>Diversisporales</taxon>
        <taxon>Gigasporaceae</taxon>
        <taxon>Racocetra</taxon>
    </lineage>
</organism>
<comment type="caution">
    <text evidence="1">The sequence shown here is derived from an EMBL/GenBank/DDBJ whole genome shotgun (WGS) entry which is preliminary data.</text>
</comment>
<proteinExistence type="predicted"/>
<evidence type="ECO:0000313" key="1">
    <source>
        <dbReference type="EMBL" id="CAG8616445.1"/>
    </source>
</evidence>
<gene>
    <name evidence="1" type="ORF">RPERSI_LOCUS6525</name>
</gene>